<sequence length="347" mass="41104">MDTDIKKNKEIVIRIIKSWDWPDMLNQTPQGKGVWGGIQFTFDEGDNCDYVLVLNSITRDAGVYCNEKNLWLIHQEPPNEFFRHTYKPCGIYSRVYTTDSHLVGERYIHTQTGLPWHINRSYDFLRKEPMPKKNKLLCWVTSKKNIFEGHKKRLNFLKNISHKSACDITATLNYYERKLHVKTQQEKEELKKALYAEGYSSVAQDKWEALSPYRYSLVVENFAGPDYWSEKLADAYLSYTMPIYYGCTNISNYFPESSYIKIDIEDPKCPDTINRIIHSNLWKRNQKTICKARELILEKYQFFPLFSEYIKKWKEDNNSGQKSSIILKNENSLPHLLEGRIKRLLYR</sequence>
<dbReference type="SUPFAM" id="SSF53756">
    <property type="entry name" value="UDP-Glycosyltransferase/glycogen phosphorylase"/>
    <property type="match status" value="1"/>
</dbReference>
<gene>
    <name evidence="5" type="ORF">A3D77_02480</name>
</gene>
<reference evidence="5 6" key="1">
    <citation type="journal article" date="2016" name="Nat. Commun.">
        <title>Thousands of microbial genomes shed light on interconnected biogeochemical processes in an aquifer system.</title>
        <authorList>
            <person name="Anantharaman K."/>
            <person name="Brown C.T."/>
            <person name="Hug L.A."/>
            <person name="Sharon I."/>
            <person name="Castelle C.J."/>
            <person name="Probst A.J."/>
            <person name="Thomas B.C."/>
            <person name="Singh A."/>
            <person name="Wilkins M.J."/>
            <person name="Karaoz U."/>
            <person name="Brodie E.L."/>
            <person name="Williams K.H."/>
            <person name="Hubbard S.S."/>
            <person name="Banfield J.F."/>
        </authorList>
    </citation>
    <scope>NUCLEOTIDE SEQUENCE [LARGE SCALE GENOMIC DNA]</scope>
</reference>
<dbReference type="GO" id="GO:0046920">
    <property type="term" value="F:alpha-(1-&gt;3)-fucosyltransferase activity"/>
    <property type="evidence" value="ECO:0007669"/>
    <property type="project" value="TreeGrafter"/>
</dbReference>
<keyword evidence="3" id="KW-0808">Transferase</keyword>
<comment type="similarity">
    <text evidence="1">Belongs to the glycosyltransferase 10 family.</text>
</comment>
<keyword evidence="2" id="KW-0328">Glycosyltransferase</keyword>
<protein>
    <recommendedName>
        <fullName evidence="4">Fucosyltransferase C-terminal domain-containing protein</fullName>
    </recommendedName>
</protein>
<evidence type="ECO:0000313" key="6">
    <source>
        <dbReference type="Proteomes" id="UP000176923"/>
    </source>
</evidence>
<dbReference type="Pfam" id="PF00852">
    <property type="entry name" value="Glyco_transf_10"/>
    <property type="match status" value="1"/>
</dbReference>
<evidence type="ECO:0000256" key="3">
    <source>
        <dbReference type="ARBA" id="ARBA00022679"/>
    </source>
</evidence>
<organism evidence="5 6">
    <name type="scientific">Candidatus Gottesmanbacteria bacterium RIFCSPHIGHO2_02_FULL_39_11</name>
    <dbReference type="NCBI Taxonomy" id="1798382"/>
    <lineage>
        <taxon>Bacteria</taxon>
        <taxon>Candidatus Gottesmaniibacteriota</taxon>
    </lineage>
</organism>
<name>A0A1F5ZV48_9BACT</name>
<dbReference type="Proteomes" id="UP000176923">
    <property type="component" value="Unassembled WGS sequence"/>
</dbReference>
<dbReference type="PANTHER" id="PTHR11929">
    <property type="entry name" value="ALPHA- 1,3 -FUCOSYLTRANSFERASE"/>
    <property type="match status" value="1"/>
</dbReference>
<dbReference type="AlphaFoldDB" id="A0A1F5ZV48"/>
<dbReference type="PANTHER" id="PTHR11929:SF194">
    <property type="entry name" value="ALPHA-(1,3)-FUCOSYLTRANSFERASE 10"/>
    <property type="match status" value="1"/>
</dbReference>
<feature type="domain" description="Fucosyltransferase C-terminal" evidence="4">
    <location>
        <begin position="131"/>
        <end position="263"/>
    </location>
</feature>
<evidence type="ECO:0000256" key="2">
    <source>
        <dbReference type="ARBA" id="ARBA00022676"/>
    </source>
</evidence>
<dbReference type="STRING" id="1798382.A3D77_02480"/>
<proteinExistence type="inferred from homology"/>
<evidence type="ECO:0000256" key="1">
    <source>
        <dbReference type="ARBA" id="ARBA00008919"/>
    </source>
</evidence>
<accession>A0A1F5ZV48</accession>
<evidence type="ECO:0000313" key="5">
    <source>
        <dbReference type="EMBL" id="OGG16301.1"/>
    </source>
</evidence>
<evidence type="ECO:0000259" key="4">
    <source>
        <dbReference type="Pfam" id="PF00852"/>
    </source>
</evidence>
<dbReference type="InterPro" id="IPR038577">
    <property type="entry name" value="GT10-like_C_sf"/>
</dbReference>
<comment type="caution">
    <text evidence="5">The sequence shown here is derived from an EMBL/GenBank/DDBJ whole genome shotgun (WGS) entry which is preliminary data.</text>
</comment>
<dbReference type="InterPro" id="IPR055270">
    <property type="entry name" value="Glyco_tran_10_C"/>
</dbReference>
<dbReference type="GO" id="GO:0016020">
    <property type="term" value="C:membrane"/>
    <property type="evidence" value="ECO:0007669"/>
    <property type="project" value="InterPro"/>
</dbReference>
<dbReference type="InterPro" id="IPR001503">
    <property type="entry name" value="Glyco_trans_10"/>
</dbReference>
<dbReference type="EMBL" id="MFJL01000014">
    <property type="protein sequence ID" value="OGG16301.1"/>
    <property type="molecule type" value="Genomic_DNA"/>
</dbReference>
<dbReference type="Gene3D" id="3.40.50.11660">
    <property type="entry name" value="Glycosyl transferase family 10, C-terminal domain"/>
    <property type="match status" value="1"/>
</dbReference>